<dbReference type="Proteomes" id="UP000287651">
    <property type="component" value="Unassembled WGS sequence"/>
</dbReference>
<proteinExistence type="predicted"/>
<name>A0A426YFS4_ENSVE</name>
<gene>
    <name evidence="1" type="ORF">B296_00043771</name>
</gene>
<sequence>MALWMDAGSDPISESEKADLEAIAAIKEAAAVELKVSIKRFLLPASFSKSTCSHAQIFTFQLPWKSYQAADFVMSLAFVTCFQKFPSHYHGMSIMLTQGKLLNCIIRFELEFLCF</sequence>
<comment type="caution">
    <text evidence="1">The sequence shown here is derived from an EMBL/GenBank/DDBJ whole genome shotgun (WGS) entry which is preliminary data.</text>
</comment>
<accession>A0A426YFS4</accession>
<reference evidence="1 2" key="1">
    <citation type="journal article" date="2014" name="Agronomy (Basel)">
        <title>A Draft Genome Sequence for Ensete ventricosum, the Drought-Tolerant Tree Against Hunger.</title>
        <authorList>
            <person name="Harrison J."/>
            <person name="Moore K.A."/>
            <person name="Paszkiewicz K."/>
            <person name="Jones T."/>
            <person name="Grant M."/>
            <person name="Ambacheew D."/>
            <person name="Muzemil S."/>
            <person name="Studholme D.J."/>
        </authorList>
    </citation>
    <scope>NUCLEOTIDE SEQUENCE [LARGE SCALE GENOMIC DNA]</scope>
</reference>
<evidence type="ECO:0000313" key="2">
    <source>
        <dbReference type="Proteomes" id="UP000287651"/>
    </source>
</evidence>
<organism evidence="1 2">
    <name type="scientific">Ensete ventricosum</name>
    <name type="common">Abyssinian banana</name>
    <name type="synonym">Musa ensete</name>
    <dbReference type="NCBI Taxonomy" id="4639"/>
    <lineage>
        <taxon>Eukaryota</taxon>
        <taxon>Viridiplantae</taxon>
        <taxon>Streptophyta</taxon>
        <taxon>Embryophyta</taxon>
        <taxon>Tracheophyta</taxon>
        <taxon>Spermatophyta</taxon>
        <taxon>Magnoliopsida</taxon>
        <taxon>Liliopsida</taxon>
        <taxon>Zingiberales</taxon>
        <taxon>Musaceae</taxon>
        <taxon>Ensete</taxon>
    </lineage>
</organism>
<dbReference type="EMBL" id="AMZH03012685">
    <property type="protein sequence ID" value="RRT50585.1"/>
    <property type="molecule type" value="Genomic_DNA"/>
</dbReference>
<evidence type="ECO:0000313" key="1">
    <source>
        <dbReference type="EMBL" id="RRT50585.1"/>
    </source>
</evidence>
<protein>
    <submittedName>
        <fullName evidence="1">Uncharacterized protein</fullName>
    </submittedName>
</protein>
<dbReference type="AlphaFoldDB" id="A0A426YFS4"/>